<reference evidence="4" key="1">
    <citation type="submission" date="2023-06" db="EMBL/GenBank/DDBJ databases">
        <title>Genome-scale phylogeny and comparative genomics of the fungal order Sordariales.</title>
        <authorList>
            <consortium name="Lawrence Berkeley National Laboratory"/>
            <person name="Hensen N."/>
            <person name="Bonometti L."/>
            <person name="Westerberg I."/>
            <person name="Brannstrom I.O."/>
            <person name="Guillou S."/>
            <person name="Cros-Aarteil S."/>
            <person name="Calhoun S."/>
            <person name="Haridas S."/>
            <person name="Kuo A."/>
            <person name="Mondo S."/>
            <person name="Pangilinan J."/>
            <person name="Riley R."/>
            <person name="LaButti K."/>
            <person name="Andreopoulos B."/>
            <person name="Lipzen A."/>
            <person name="Chen C."/>
            <person name="Yanf M."/>
            <person name="Daum C."/>
            <person name="Ng V."/>
            <person name="Clum A."/>
            <person name="Steindorff A."/>
            <person name="Ohm R."/>
            <person name="Martin F."/>
            <person name="Silar P."/>
            <person name="Natvig D."/>
            <person name="Lalanne C."/>
            <person name="Gautier V."/>
            <person name="Ament-velasquez S.L."/>
            <person name="Kruys A."/>
            <person name="Hutchinson M.I."/>
            <person name="Powell A.J."/>
            <person name="Barry K."/>
            <person name="Miller A.N."/>
            <person name="Grigoriev I.V."/>
            <person name="Debuchy R."/>
            <person name="Gladieux P."/>
            <person name="Thoren M.H."/>
            <person name="Johannesson H."/>
        </authorList>
    </citation>
    <scope>NUCLEOTIDE SEQUENCE</scope>
    <source>
        <strain evidence="4">SMH3391-2</strain>
    </source>
</reference>
<proteinExistence type="predicted"/>
<dbReference type="PROSITE" id="PS00893">
    <property type="entry name" value="NUDIX_BOX"/>
    <property type="match status" value="1"/>
</dbReference>
<evidence type="ECO:0000259" key="3">
    <source>
        <dbReference type="PROSITE" id="PS51462"/>
    </source>
</evidence>
<dbReference type="PANTHER" id="PTHR21340">
    <property type="entry name" value="DIADENOSINE 5,5-P1,P4-TETRAPHOSPHATE PYROPHOSPHOHYDROLASE MUTT"/>
    <property type="match status" value="1"/>
</dbReference>
<organism evidence="4 5">
    <name type="scientific">Bombardia bombarda</name>
    <dbReference type="NCBI Taxonomy" id="252184"/>
    <lineage>
        <taxon>Eukaryota</taxon>
        <taxon>Fungi</taxon>
        <taxon>Dikarya</taxon>
        <taxon>Ascomycota</taxon>
        <taxon>Pezizomycotina</taxon>
        <taxon>Sordariomycetes</taxon>
        <taxon>Sordariomycetidae</taxon>
        <taxon>Sordariales</taxon>
        <taxon>Lasiosphaeriaceae</taxon>
        <taxon>Bombardia</taxon>
    </lineage>
</organism>
<keyword evidence="5" id="KW-1185">Reference proteome</keyword>
<dbReference type="GO" id="GO:0006167">
    <property type="term" value="P:AMP biosynthetic process"/>
    <property type="evidence" value="ECO:0007669"/>
    <property type="project" value="TreeGrafter"/>
</dbReference>
<evidence type="ECO:0000256" key="1">
    <source>
        <dbReference type="ARBA" id="ARBA00022801"/>
    </source>
</evidence>
<name>A0AA39X195_9PEZI</name>
<evidence type="ECO:0000313" key="5">
    <source>
        <dbReference type="Proteomes" id="UP001174934"/>
    </source>
</evidence>
<dbReference type="EMBL" id="JAULSR010000003">
    <property type="protein sequence ID" value="KAK0625442.1"/>
    <property type="molecule type" value="Genomic_DNA"/>
</dbReference>
<dbReference type="CDD" id="cd02883">
    <property type="entry name" value="NUDIX_Hydrolase"/>
    <property type="match status" value="1"/>
</dbReference>
<dbReference type="InterPro" id="IPR000086">
    <property type="entry name" value="NUDIX_hydrolase_dom"/>
</dbReference>
<dbReference type="Proteomes" id="UP001174934">
    <property type="component" value="Unassembled WGS sequence"/>
</dbReference>
<dbReference type="Gene3D" id="3.90.79.10">
    <property type="entry name" value="Nucleoside Triphosphate Pyrophosphohydrolase"/>
    <property type="match status" value="1"/>
</dbReference>
<keyword evidence="1" id="KW-0378">Hydrolase</keyword>
<dbReference type="AlphaFoldDB" id="A0AA39X195"/>
<dbReference type="InterPro" id="IPR020084">
    <property type="entry name" value="NUDIX_hydrolase_CS"/>
</dbReference>
<evidence type="ECO:0000313" key="4">
    <source>
        <dbReference type="EMBL" id="KAK0625442.1"/>
    </source>
</evidence>
<keyword evidence="2" id="KW-0732">Signal</keyword>
<feature type="non-terminal residue" evidence="4">
    <location>
        <position position="181"/>
    </location>
</feature>
<feature type="non-terminal residue" evidence="4">
    <location>
        <position position="1"/>
    </location>
</feature>
<dbReference type="InterPro" id="IPR015797">
    <property type="entry name" value="NUDIX_hydrolase-like_dom_sf"/>
</dbReference>
<sequence length="181" mass="19661">PSPLQISSLLLAADFYLASGTVTVDPTRRKVLIIRDRLTNTYQLPRGRKDWGEPLETTAVRETLEETGSYATLLPVPLATRSTAPAAATRDPTHRHHAAVRGAQFDPSGDVLLGGTARLTEPVALMQHYQPSGALAVVLWYVAVGDSCATLERGMQMADEDFEASWVDYSEAPGLMVNHDC</sequence>
<dbReference type="InterPro" id="IPR051325">
    <property type="entry name" value="Nudix_hydrolase_domain"/>
</dbReference>
<protein>
    <recommendedName>
        <fullName evidence="3">Nudix hydrolase domain-containing protein</fullName>
    </recommendedName>
</protein>
<dbReference type="PROSITE" id="PS51462">
    <property type="entry name" value="NUDIX"/>
    <property type="match status" value="1"/>
</dbReference>
<evidence type="ECO:0000256" key="2">
    <source>
        <dbReference type="SAM" id="SignalP"/>
    </source>
</evidence>
<gene>
    <name evidence="4" type="ORF">B0T17DRAFT_458032</name>
</gene>
<dbReference type="PANTHER" id="PTHR21340:SF0">
    <property type="entry name" value="BIS(5'-NUCLEOSYL)-TETRAPHOSPHATASE [ASYMMETRICAL]"/>
    <property type="match status" value="1"/>
</dbReference>
<accession>A0AA39X195</accession>
<comment type="caution">
    <text evidence="4">The sequence shown here is derived from an EMBL/GenBank/DDBJ whole genome shotgun (WGS) entry which is preliminary data.</text>
</comment>
<dbReference type="SUPFAM" id="SSF55811">
    <property type="entry name" value="Nudix"/>
    <property type="match status" value="1"/>
</dbReference>
<dbReference type="GO" id="GO:0006754">
    <property type="term" value="P:ATP biosynthetic process"/>
    <property type="evidence" value="ECO:0007669"/>
    <property type="project" value="TreeGrafter"/>
</dbReference>
<feature type="chain" id="PRO_5041368448" description="Nudix hydrolase domain-containing protein" evidence="2">
    <location>
        <begin position="21"/>
        <end position="181"/>
    </location>
</feature>
<dbReference type="GO" id="GO:0004081">
    <property type="term" value="F:bis(5'-nucleosyl)-tetraphosphatase (asymmetrical) activity"/>
    <property type="evidence" value="ECO:0007669"/>
    <property type="project" value="TreeGrafter"/>
</dbReference>
<dbReference type="Pfam" id="PF00293">
    <property type="entry name" value="NUDIX"/>
    <property type="match status" value="1"/>
</dbReference>
<feature type="signal peptide" evidence="2">
    <location>
        <begin position="1"/>
        <end position="20"/>
    </location>
</feature>
<feature type="domain" description="Nudix hydrolase" evidence="3">
    <location>
        <begin position="14"/>
        <end position="181"/>
    </location>
</feature>